<dbReference type="Gene3D" id="2.30.18.10">
    <property type="entry name" value="Transcription factor IIA (TFIIA), beta-barrel domain"/>
    <property type="match status" value="1"/>
</dbReference>
<accession>A0AA40F5I9</accession>
<dbReference type="SUPFAM" id="SSF50784">
    <property type="entry name" value="Transcription factor IIA (TFIIA), beta-barrel domain"/>
    <property type="match status" value="1"/>
</dbReference>
<dbReference type="PANTHER" id="PTHR12694:SF8">
    <property type="entry name" value="TRANSCRIPTION INITIATION FACTOR IIA SUBUNIT 1"/>
    <property type="match status" value="1"/>
</dbReference>
<keyword evidence="3" id="KW-0804">Transcription</keyword>
<organism evidence="6 7">
    <name type="scientific">Schizothecium vesticola</name>
    <dbReference type="NCBI Taxonomy" id="314040"/>
    <lineage>
        <taxon>Eukaryota</taxon>
        <taxon>Fungi</taxon>
        <taxon>Dikarya</taxon>
        <taxon>Ascomycota</taxon>
        <taxon>Pezizomycotina</taxon>
        <taxon>Sordariomycetes</taxon>
        <taxon>Sordariomycetidae</taxon>
        <taxon>Sordariales</taxon>
        <taxon>Schizotheciaceae</taxon>
        <taxon>Schizothecium</taxon>
    </lineage>
</organism>
<dbReference type="GO" id="GO:0006367">
    <property type="term" value="P:transcription initiation at RNA polymerase II promoter"/>
    <property type="evidence" value="ECO:0007669"/>
    <property type="project" value="InterPro"/>
</dbReference>
<keyword evidence="7" id="KW-1185">Reference proteome</keyword>
<dbReference type="FunFam" id="2.30.18.10:FF:000006">
    <property type="entry name" value="Transcription factor TFIIA complex subunit Toa1"/>
    <property type="match status" value="1"/>
</dbReference>
<feature type="region of interest" description="Disordered" evidence="5">
    <location>
        <begin position="108"/>
        <end position="162"/>
    </location>
</feature>
<name>A0AA40F5I9_9PEZI</name>
<comment type="subcellular location">
    <subcellularLocation>
        <location evidence="1">Nucleus</location>
    </subcellularLocation>
</comment>
<dbReference type="PANTHER" id="PTHR12694">
    <property type="entry name" value="TRANSCRIPTION INITIATION FACTOR IIA SUBUNIT 1"/>
    <property type="match status" value="1"/>
</dbReference>
<gene>
    <name evidence="6" type="ORF">B0T18DRAFT_402706</name>
</gene>
<dbReference type="Proteomes" id="UP001172155">
    <property type="component" value="Unassembled WGS sequence"/>
</dbReference>
<reference evidence="6" key="1">
    <citation type="submission" date="2023-06" db="EMBL/GenBank/DDBJ databases">
        <title>Genome-scale phylogeny and comparative genomics of the fungal order Sordariales.</title>
        <authorList>
            <consortium name="Lawrence Berkeley National Laboratory"/>
            <person name="Hensen N."/>
            <person name="Bonometti L."/>
            <person name="Westerberg I."/>
            <person name="Brannstrom I.O."/>
            <person name="Guillou S."/>
            <person name="Cros-Aarteil S."/>
            <person name="Calhoun S."/>
            <person name="Haridas S."/>
            <person name="Kuo A."/>
            <person name="Mondo S."/>
            <person name="Pangilinan J."/>
            <person name="Riley R."/>
            <person name="LaButti K."/>
            <person name="Andreopoulos B."/>
            <person name="Lipzen A."/>
            <person name="Chen C."/>
            <person name="Yanf M."/>
            <person name="Daum C."/>
            <person name="Ng V."/>
            <person name="Clum A."/>
            <person name="Steindorff A."/>
            <person name="Ohm R."/>
            <person name="Martin F."/>
            <person name="Silar P."/>
            <person name="Natvig D."/>
            <person name="Lalanne C."/>
            <person name="Gautier V."/>
            <person name="Ament-velasquez S.L."/>
            <person name="Kruys A."/>
            <person name="Hutchinson M.I."/>
            <person name="Powell A.J."/>
            <person name="Barry K."/>
            <person name="Miller A.N."/>
            <person name="Grigoriev I.V."/>
            <person name="Debuchy R."/>
            <person name="Gladieux P."/>
            <person name="Thoren M.H."/>
            <person name="Johannesson H."/>
        </authorList>
    </citation>
    <scope>NUCLEOTIDE SEQUENCE</scope>
    <source>
        <strain evidence="6">SMH3187-1</strain>
    </source>
</reference>
<evidence type="ECO:0000256" key="5">
    <source>
        <dbReference type="SAM" id="MobiDB-lite"/>
    </source>
</evidence>
<dbReference type="Pfam" id="PF03153">
    <property type="entry name" value="TFIIA"/>
    <property type="match status" value="1"/>
</dbReference>
<dbReference type="SMART" id="SM01371">
    <property type="entry name" value="TFIIA"/>
    <property type="match status" value="1"/>
</dbReference>
<feature type="region of interest" description="Disordered" evidence="5">
    <location>
        <begin position="1"/>
        <end position="54"/>
    </location>
</feature>
<protein>
    <submittedName>
        <fullName evidence="6">Transcription factor IIA, alpha/beta subunit</fullName>
    </submittedName>
</protein>
<evidence type="ECO:0000256" key="1">
    <source>
        <dbReference type="ARBA" id="ARBA00004123"/>
    </source>
</evidence>
<dbReference type="AlphaFoldDB" id="A0AA40F5I9"/>
<sequence length="207" mass="23352">MNQQHMMNQQQAAQHQMQQQQQQQYRQGMAASMQQRMPQQPPSNLPKAQHDGAADGFEGVLLQHGPDGRPVEMGRVEIDKVMHAQMAARAREMEGGGLMVPLKEVKRRAGNASKKGTPGGPSQMDGPDDEDTKVELDEDAINSDLDDPDEPRDEDEDDDDSMGHMMLCMYDKVQRVKNKWKCTLKDGVLTVNGREYVFHKATGEYEW</sequence>
<dbReference type="GO" id="GO:0005672">
    <property type="term" value="C:transcription factor TFIIA complex"/>
    <property type="evidence" value="ECO:0007669"/>
    <property type="project" value="InterPro"/>
</dbReference>
<evidence type="ECO:0000313" key="6">
    <source>
        <dbReference type="EMBL" id="KAK0751524.1"/>
    </source>
</evidence>
<evidence type="ECO:0000256" key="2">
    <source>
        <dbReference type="ARBA" id="ARBA00010059"/>
    </source>
</evidence>
<dbReference type="CDD" id="cd07976">
    <property type="entry name" value="TFIIA_alpha_beta_like"/>
    <property type="match status" value="1"/>
</dbReference>
<dbReference type="InterPro" id="IPR004855">
    <property type="entry name" value="TFIIA_asu/bsu"/>
</dbReference>
<evidence type="ECO:0000313" key="7">
    <source>
        <dbReference type="Proteomes" id="UP001172155"/>
    </source>
</evidence>
<keyword evidence="4" id="KW-0539">Nucleus</keyword>
<comment type="similarity">
    <text evidence="2">Belongs to the TFIIA subunit 1 family.</text>
</comment>
<comment type="caution">
    <text evidence="6">The sequence shown here is derived from an EMBL/GenBank/DDBJ whole genome shotgun (WGS) entry which is preliminary data.</text>
</comment>
<feature type="compositionally biased region" description="Acidic residues" evidence="5">
    <location>
        <begin position="126"/>
        <end position="160"/>
    </location>
</feature>
<evidence type="ECO:0000256" key="4">
    <source>
        <dbReference type="ARBA" id="ARBA00023242"/>
    </source>
</evidence>
<proteinExistence type="inferred from homology"/>
<dbReference type="InterPro" id="IPR009088">
    <property type="entry name" value="TFIIA_b-brl"/>
</dbReference>
<feature type="compositionally biased region" description="Low complexity" evidence="5">
    <location>
        <begin position="1"/>
        <end position="38"/>
    </location>
</feature>
<evidence type="ECO:0000256" key="3">
    <source>
        <dbReference type="ARBA" id="ARBA00023163"/>
    </source>
</evidence>
<dbReference type="EMBL" id="JAUKUD010000002">
    <property type="protein sequence ID" value="KAK0751524.1"/>
    <property type="molecule type" value="Genomic_DNA"/>
</dbReference>